<evidence type="ECO:0000256" key="1">
    <source>
        <dbReference type="ARBA" id="ARBA00004613"/>
    </source>
</evidence>
<evidence type="ECO:0000256" key="4">
    <source>
        <dbReference type="SAM" id="SignalP"/>
    </source>
</evidence>
<dbReference type="SUPFAM" id="SSF49842">
    <property type="entry name" value="TNF-like"/>
    <property type="match status" value="1"/>
</dbReference>
<name>A0AAD5LJP9_9CRUS</name>
<dbReference type="PANTHER" id="PTHR22923">
    <property type="entry name" value="CEREBELLIN-RELATED"/>
    <property type="match status" value="1"/>
</dbReference>
<feature type="chain" id="PRO_5041925614" evidence="4">
    <location>
        <begin position="19"/>
        <end position="322"/>
    </location>
</feature>
<keyword evidence="2" id="KW-0964">Secreted</keyword>
<accession>A0AAD5LJP9</accession>
<sequence length="322" mass="35752">MKHSFVALFPVLTCIVYGQLPGNWNQYLIGFRPYVVLPPSEKNNLFNSSTATQRITGGQFQTQQSVLATIALVDVIVNTYIKDLEKKLAEIDAKLTVVSNKVDAFKCTCSADDPKTIDKIPSSCIDLKNVGNTRSGLYSIMGIHQVETVYCDFTKDPSDPSIQKGIGYQDIKSKPVYFYVQKTQKYSSISLPIPYERTIINSGEAMNTTTGKFTAPVNGTYFFSFTGLAQFPVSQATLLIINVVLYRNGQAVARNQLNEVNGINNPNHATPLVLQTALRLQAGDKIWMQSERNSGGLLYDDSEGRFMHFSGWLVEEEITTSL</sequence>
<evidence type="ECO:0000313" key="7">
    <source>
        <dbReference type="Proteomes" id="UP000820818"/>
    </source>
</evidence>
<comment type="caution">
    <text evidence="6">The sequence shown here is derived from an EMBL/GenBank/DDBJ whole genome shotgun (WGS) entry which is preliminary data.</text>
</comment>
<dbReference type="GO" id="GO:0005615">
    <property type="term" value="C:extracellular space"/>
    <property type="evidence" value="ECO:0007669"/>
    <property type="project" value="TreeGrafter"/>
</dbReference>
<gene>
    <name evidence="6" type="ORF">GHT06_011022</name>
</gene>
<evidence type="ECO:0000259" key="5">
    <source>
        <dbReference type="PROSITE" id="PS50871"/>
    </source>
</evidence>
<comment type="subcellular location">
    <subcellularLocation>
        <location evidence="1">Secreted</location>
    </subcellularLocation>
</comment>
<dbReference type="AlphaFoldDB" id="A0AAD5LJP9"/>
<keyword evidence="7" id="KW-1185">Reference proteome</keyword>
<evidence type="ECO:0000256" key="2">
    <source>
        <dbReference type="ARBA" id="ARBA00022525"/>
    </source>
</evidence>
<evidence type="ECO:0000313" key="6">
    <source>
        <dbReference type="EMBL" id="KAI9563558.1"/>
    </source>
</evidence>
<dbReference type="EMBL" id="WJBH02000002">
    <property type="protein sequence ID" value="KAI9563558.1"/>
    <property type="molecule type" value="Genomic_DNA"/>
</dbReference>
<evidence type="ECO:0000256" key="3">
    <source>
        <dbReference type="ARBA" id="ARBA00022729"/>
    </source>
</evidence>
<organism evidence="6 7">
    <name type="scientific">Daphnia sinensis</name>
    <dbReference type="NCBI Taxonomy" id="1820382"/>
    <lineage>
        <taxon>Eukaryota</taxon>
        <taxon>Metazoa</taxon>
        <taxon>Ecdysozoa</taxon>
        <taxon>Arthropoda</taxon>
        <taxon>Crustacea</taxon>
        <taxon>Branchiopoda</taxon>
        <taxon>Diplostraca</taxon>
        <taxon>Cladocera</taxon>
        <taxon>Anomopoda</taxon>
        <taxon>Daphniidae</taxon>
        <taxon>Daphnia</taxon>
        <taxon>Daphnia similis group</taxon>
    </lineage>
</organism>
<proteinExistence type="predicted"/>
<dbReference type="Gene3D" id="2.60.120.40">
    <property type="match status" value="1"/>
</dbReference>
<dbReference type="InterPro" id="IPR001073">
    <property type="entry name" value="C1q_dom"/>
</dbReference>
<protein>
    <submittedName>
        <fullName evidence="6">C1qdc1 protein</fullName>
    </submittedName>
</protein>
<dbReference type="PROSITE" id="PS50871">
    <property type="entry name" value="C1Q"/>
    <property type="match status" value="1"/>
</dbReference>
<reference evidence="6 7" key="1">
    <citation type="submission" date="2022-05" db="EMBL/GenBank/DDBJ databases">
        <title>A multi-omics perspective on studying reproductive biology in Daphnia sinensis.</title>
        <authorList>
            <person name="Jia J."/>
        </authorList>
    </citation>
    <scope>NUCLEOTIDE SEQUENCE [LARGE SCALE GENOMIC DNA]</scope>
    <source>
        <strain evidence="6 7">WSL</strain>
    </source>
</reference>
<feature type="signal peptide" evidence="4">
    <location>
        <begin position="1"/>
        <end position="18"/>
    </location>
</feature>
<dbReference type="InterPro" id="IPR050822">
    <property type="entry name" value="Cerebellin_Synaptic_Org"/>
</dbReference>
<dbReference type="Pfam" id="PF00386">
    <property type="entry name" value="C1q"/>
    <property type="match status" value="1"/>
</dbReference>
<feature type="domain" description="C1q" evidence="5">
    <location>
        <begin position="171"/>
        <end position="320"/>
    </location>
</feature>
<dbReference type="SMART" id="SM00110">
    <property type="entry name" value="C1Q"/>
    <property type="match status" value="1"/>
</dbReference>
<dbReference type="InterPro" id="IPR008983">
    <property type="entry name" value="Tumour_necrosis_fac-like_dom"/>
</dbReference>
<dbReference type="Proteomes" id="UP000820818">
    <property type="component" value="Linkage Group LG2"/>
</dbReference>
<dbReference type="PANTHER" id="PTHR22923:SF62">
    <property type="entry name" value="CVP18"/>
    <property type="match status" value="1"/>
</dbReference>
<keyword evidence="3 4" id="KW-0732">Signal</keyword>